<comment type="caution">
    <text evidence="2">The sequence shown here is derived from an EMBL/GenBank/DDBJ whole genome shotgun (WGS) entry which is preliminary data.</text>
</comment>
<feature type="region of interest" description="Disordered" evidence="1">
    <location>
        <begin position="440"/>
        <end position="923"/>
    </location>
</feature>
<feature type="compositionally biased region" description="Low complexity" evidence="1">
    <location>
        <begin position="685"/>
        <end position="706"/>
    </location>
</feature>
<dbReference type="OrthoDB" id="8296054at2759"/>
<reference evidence="2" key="1">
    <citation type="submission" date="2021-06" db="EMBL/GenBank/DDBJ databases">
        <authorList>
            <person name="Hodson N. C."/>
            <person name="Mongue J. A."/>
            <person name="Jaron S. K."/>
        </authorList>
    </citation>
    <scope>NUCLEOTIDE SEQUENCE</scope>
</reference>
<feature type="region of interest" description="Disordered" evidence="1">
    <location>
        <begin position="965"/>
        <end position="988"/>
    </location>
</feature>
<sequence length="1543" mass="166817">MVTGWQPDMPGGIKVTIEGKLYSATTDLCSGGIFFKRPVQIEKTCTHGYFFRRSNGCSMNNSDIISGKNYACANSTFGLVQAIIPLTPPELPTDHSIAFYDDPDTLKNFRRYSFAKGLRHQYSGSDIGAVGVVVTNTHNTPKIGIGYMCYEGKPATGGAAFQTDLPWYYSHRGYNDFFARKCREDSYYFQWRKARRYSYTEGYSNPEDFNGETEASLGDDGKTEEPGTSTELPFLTFPEYIDNGDSQPGTTKLPLPGDGSTILPLLTFPEYIDTGEPGAGATELPGATERPGASELPLLTFPEYIDNGGPGAGATELPGASELPLLTFPEYIDNGGPGAGATELPGASELPLLTFPENIDNGGPGAGATELPGASELPLLTFPEYIDNDKPDDDSTQVPVIDIPESTESPVEGYTGKVLDFLDVATESPVEGYAGAILDFTEEPKPGDPVVEPNPGDPGSGEGDNTDLILNFPENGEDYSSSESGEDNQISKSTQPPSTTPRDHEIIDPPTNPGVDDGKTKIDFPPIIDSAEIVQGKTEQSDNASSSGEGSEEKSGEASDEGKVANATTPVPANPSTKKPSQSPRVAVNPSVHKPLTTKSPANNPSQSPRVAINPSVNKPSSNNPPMYKPSQSTSAASSPSVKKPSSSPPAASNPGLNRPSNNAPSKPKPGPQSQENMPGSISDESGANDQSSGSSESDSSGVGSEEQTEKPIRPPPAPLGRASTKSQKVVYSPQYPLGCKPVVSEESSNSGEGGNGPTKKPPGGNDDSTNKPGGCKPIPVVDDSDNSSGGSSGDSGSGEDNGDGNSGSGESPSEPPQGGGSVTERIEINFPEHEDKPGPGNPPGKPPTEKPVESGEDTQTEKTQIDFPPKNDDEHSPTESSGTVTDSYPKDKATTQSEKGEGSESPAHTDFPPGTVTELNEWPGVVLDFGKEEITKSEEWPGVVLDFGTEETPKSEEWSDVLLDFPTPKSEEGPDVTIGPQTEETPKSEEFAGVMIDLQTEETPKSEEFAGVMIDLQTEETPKSEEWPGVMIDLQTEETPKSEEFPGVMIDLQTEAPDAGVLPKTTEKQHPGIVLDLRDRVDDSGNVIDKPSVEEEETPEEKMTEIYRHSPIRLKPIPKISDELMNWDPYIEESIYIAKSKFLKELGFTGTFDFETGKVGGSTSPSVISEQPKTMWFQILKSSADVVKASASEEILNPEFIDEVVSLFGFIFRAIPDNLKTMDDSILKMSLESIQKCQSVVKKVNVSMTGCPAKFHHVEVANPDGTSSDFNLIKSPPMQSSFRTHRNDVIVESVWNIVDIVLCSCFETFTSESVNAYHALHAYMMQTFLNERVQRRWYSAFKGVDAYAGILPQGYFKTVMYNYDKLKAALHLNCRNLPWISKPEFLVPNYAHKNVFRSSKKYFKSGFSPGRGMKIGNSIKNGDNEDPFVIGDAAITFSKPFKSRAYKKKGRIWRVKRQIATTPMEHPVLERPLVRVRREVQSPDNSLLDNNKIEIWGGMAYCLQANYIESSDGKFDMRGISPTIESLQPLCSSAESVTTEKY</sequence>
<feature type="compositionally biased region" description="Basic and acidic residues" evidence="1">
    <location>
        <begin position="889"/>
        <end position="903"/>
    </location>
</feature>
<accession>A0A8J2PV24</accession>
<feature type="compositionally biased region" description="Polar residues" evidence="1">
    <location>
        <begin position="597"/>
        <end position="609"/>
    </location>
</feature>
<evidence type="ECO:0000256" key="1">
    <source>
        <dbReference type="SAM" id="MobiDB-lite"/>
    </source>
</evidence>
<feature type="compositionally biased region" description="Basic and acidic residues" evidence="1">
    <location>
        <begin position="551"/>
        <end position="563"/>
    </location>
</feature>
<proteinExistence type="predicted"/>
<dbReference type="EMBL" id="CAJVCH010571783">
    <property type="protein sequence ID" value="CAG7838515.1"/>
    <property type="molecule type" value="Genomic_DNA"/>
</dbReference>
<keyword evidence="3" id="KW-1185">Reference proteome</keyword>
<feature type="compositionally biased region" description="Basic and acidic residues" evidence="1">
    <location>
        <begin position="825"/>
        <end position="838"/>
    </location>
</feature>
<evidence type="ECO:0000313" key="2">
    <source>
        <dbReference type="EMBL" id="CAG7838515.1"/>
    </source>
</evidence>
<feature type="compositionally biased region" description="Low complexity" evidence="1">
    <location>
        <begin position="614"/>
        <end position="655"/>
    </location>
</feature>
<protein>
    <submittedName>
        <fullName evidence="2">Uncharacterized protein</fullName>
    </submittedName>
</protein>
<organism evidence="2 3">
    <name type="scientific">Allacma fusca</name>
    <dbReference type="NCBI Taxonomy" id="39272"/>
    <lineage>
        <taxon>Eukaryota</taxon>
        <taxon>Metazoa</taxon>
        <taxon>Ecdysozoa</taxon>
        <taxon>Arthropoda</taxon>
        <taxon>Hexapoda</taxon>
        <taxon>Collembola</taxon>
        <taxon>Symphypleona</taxon>
        <taxon>Sminthuridae</taxon>
        <taxon>Allacma</taxon>
    </lineage>
</organism>
<feature type="compositionally biased region" description="Polar residues" evidence="1">
    <location>
        <begin position="672"/>
        <end position="684"/>
    </location>
</feature>
<feature type="compositionally biased region" description="Basic and acidic residues" evidence="1">
    <location>
        <begin position="848"/>
        <end position="878"/>
    </location>
</feature>
<name>A0A8J2PV24_9HEXA</name>
<dbReference type="Proteomes" id="UP000708208">
    <property type="component" value="Unassembled WGS sequence"/>
</dbReference>
<evidence type="ECO:0000313" key="3">
    <source>
        <dbReference type="Proteomes" id="UP000708208"/>
    </source>
</evidence>
<gene>
    <name evidence="2" type="ORF">AFUS01_LOCUS47482</name>
</gene>
<feature type="region of interest" description="Disordered" evidence="1">
    <location>
        <begin position="202"/>
        <end position="228"/>
    </location>
</feature>
<feature type="compositionally biased region" description="Polar residues" evidence="1">
    <location>
        <begin position="566"/>
        <end position="584"/>
    </location>
</feature>